<comment type="caution">
    <text evidence="2">The sequence shown here is derived from an EMBL/GenBank/DDBJ whole genome shotgun (WGS) entry which is preliminary data.</text>
</comment>
<keyword evidence="3" id="KW-1185">Reference proteome</keyword>
<dbReference type="RefSeq" id="WP_002705747.1">
    <property type="nucleotide sequence ID" value="NZ_AAWS01000092.1"/>
</dbReference>
<dbReference type="Proteomes" id="UP000004095">
    <property type="component" value="Unassembled WGS sequence"/>
</dbReference>
<sequence>MYNNKLLAAIFIGLFALYIVTKAVKANQGSRTFRSQIVAIDTALVQKIVLNPQIEQHQEIRFSRTAQGWVLQRGQLQALAQNGKIAALLNGLRDVKPQRLVAKSQRKWATYQLTDSLATRVTLLGTNGRQLTSLLVGKAEKGGTVYVRLPTENEVYAIDNYTVASLNKPLNHWRNQDLLNFVSTQVDKVEFNYPADSSFTLKKDKEGWTMDGAKADSSLVLAYLNTIASKRSDAFANDFQPNSAPQYMLTLSGKKLTKNGKPTPVIVQAFDKGNEAYLRSSVNPSAVFRSKKTGMFADIFKPKSDFIKNATDKTDSLVKAD</sequence>
<dbReference type="OrthoDB" id="1414324at2"/>
<dbReference type="AlphaFoldDB" id="A2A057"/>
<feature type="domain" description="DUF4340" evidence="1">
    <location>
        <begin position="69"/>
        <end position="247"/>
    </location>
</feature>
<name>A2A057_MICM2</name>
<gene>
    <name evidence="2" type="ORF">M23134_01806</name>
</gene>
<evidence type="ECO:0000313" key="2">
    <source>
        <dbReference type="EMBL" id="EAY23972.1"/>
    </source>
</evidence>
<dbReference type="EMBL" id="AAWS01000092">
    <property type="protein sequence ID" value="EAY23972.1"/>
    <property type="molecule type" value="Genomic_DNA"/>
</dbReference>
<proteinExistence type="predicted"/>
<protein>
    <recommendedName>
        <fullName evidence="1">DUF4340 domain-containing protein</fullName>
    </recommendedName>
</protein>
<dbReference type="Pfam" id="PF14238">
    <property type="entry name" value="DUF4340"/>
    <property type="match status" value="1"/>
</dbReference>
<accession>A2A057</accession>
<dbReference type="InterPro" id="IPR025641">
    <property type="entry name" value="DUF4340"/>
</dbReference>
<dbReference type="eggNOG" id="ENOG5032TMZ">
    <property type="taxonomic scope" value="Bacteria"/>
</dbReference>
<organism evidence="2 3">
    <name type="scientific">Microscilla marina ATCC 23134</name>
    <dbReference type="NCBI Taxonomy" id="313606"/>
    <lineage>
        <taxon>Bacteria</taxon>
        <taxon>Pseudomonadati</taxon>
        <taxon>Bacteroidota</taxon>
        <taxon>Cytophagia</taxon>
        <taxon>Cytophagales</taxon>
        <taxon>Microscillaceae</taxon>
        <taxon>Microscilla</taxon>
    </lineage>
</organism>
<evidence type="ECO:0000259" key="1">
    <source>
        <dbReference type="Pfam" id="PF14238"/>
    </source>
</evidence>
<reference evidence="2 3" key="1">
    <citation type="submission" date="2007-01" db="EMBL/GenBank/DDBJ databases">
        <authorList>
            <person name="Haygood M."/>
            <person name="Podell S."/>
            <person name="Anderson C."/>
            <person name="Hopkinson B."/>
            <person name="Roe K."/>
            <person name="Barbeau K."/>
            <person name="Gaasterland T."/>
            <person name="Ferriera S."/>
            <person name="Johnson J."/>
            <person name="Kravitz S."/>
            <person name="Beeson K."/>
            <person name="Sutton G."/>
            <person name="Rogers Y.-H."/>
            <person name="Friedman R."/>
            <person name="Frazier M."/>
            <person name="Venter J.C."/>
        </authorList>
    </citation>
    <scope>NUCLEOTIDE SEQUENCE [LARGE SCALE GENOMIC DNA]</scope>
    <source>
        <strain evidence="2 3">ATCC 23134</strain>
    </source>
</reference>
<evidence type="ECO:0000313" key="3">
    <source>
        <dbReference type="Proteomes" id="UP000004095"/>
    </source>
</evidence>